<evidence type="ECO:0000313" key="2">
    <source>
        <dbReference type="Proteomes" id="UP000821845"/>
    </source>
</evidence>
<accession>A0ACB7T2V9</accession>
<evidence type="ECO:0000313" key="1">
    <source>
        <dbReference type="EMBL" id="KAH6941852.1"/>
    </source>
</evidence>
<organism evidence="1 2">
    <name type="scientific">Hyalomma asiaticum</name>
    <name type="common">Tick</name>
    <dbReference type="NCBI Taxonomy" id="266040"/>
    <lineage>
        <taxon>Eukaryota</taxon>
        <taxon>Metazoa</taxon>
        <taxon>Ecdysozoa</taxon>
        <taxon>Arthropoda</taxon>
        <taxon>Chelicerata</taxon>
        <taxon>Arachnida</taxon>
        <taxon>Acari</taxon>
        <taxon>Parasitiformes</taxon>
        <taxon>Ixodida</taxon>
        <taxon>Ixodoidea</taxon>
        <taxon>Ixodidae</taxon>
        <taxon>Hyalomminae</taxon>
        <taxon>Hyalomma</taxon>
    </lineage>
</organism>
<sequence length="106" mass="11808">MVTGFVVILTVFFYIRKFGSSLARCVVMRALFQQQSAAAFNPVPPAVIESASSKRSRNPNKLRLRATRRRVCCTSHDTNRVDLRVGASAAAIAVTASRWQDWLSLH</sequence>
<name>A0ACB7T2V9_HYAAI</name>
<dbReference type="EMBL" id="CM023491">
    <property type="protein sequence ID" value="KAH6941852.1"/>
    <property type="molecule type" value="Genomic_DNA"/>
</dbReference>
<dbReference type="Proteomes" id="UP000821845">
    <property type="component" value="Chromosome 11"/>
</dbReference>
<comment type="caution">
    <text evidence="1">The sequence shown here is derived from an EMBL/GenBank/DDBJ whole genome shotgun (WGS) entry which is preliminary data.</text>
</comment>
<proteinExistence type="predicted"/>
<keyword evidence="2" id="KW-1185">Reference proteome</keyword>
<gene>
    <name evidence="1" type="ORF">HPB50_023658</name>
</gene>
<reference evidence="1" key="1">
    <citation type="submission" date="2020-05" db="EMBL/GenBank/DDBJ databases">
        <title>Large-scale comparative analyses of tick genomes elucidate their genetic diversity and vector capacities.</title>
        <authorList>
            <person name="Jia N."/>
            <person name="Wang J."/>
            <person name="Shi W."/>
            <person name="Du L."/>
            <person name="Sun Y."/>
            <person name="Zhan W."/>
            <person name="Jiang J."/>
            <person name="Wang Q."/>
            <person name="Zhang B."/>
            <person name="Ji P."/>
            <person name="Sakyi L.B."/>
            <person name="Cui X."/>
            <person name="Yuan T."/>
            <person name="Jiang B."/>
            <person name="Yang W."/>
            <person name="Lam T.T.-Y."/>
            <person name="Chang Q."/>
            <person name="Ding S."/>
            <person name="Wang X."/>
            <person name="Zhu J."/>
            <person name="Ruan X."/>
            <person name="Zhao L."/>
            <person name="Wei J."/>
            <person name="Que T."/>
            <person name="Du C."/>
            <person name="Cheng J."/>
            <person name="Dai P."/>
            <person name="Han X."/>
            <person name="Huang E."/>
            <person name="Gao Y."/>
            <person name="Liu J."/>
            <person name="Shao H."/>
            <person name="Ye R."/>
            <person name="Li L."/>
            <person name="Wei W."/>
            <person name="Wang X."/>
            <person name="Wang C."/>
            <person name="Yang T."/>
            <person name="Huo Q."/>
            <person name="Li W."/>
            <person name="Guo W."/>
            <person name="Chen H."/>
            <person name="Zhou L."/>
            <person name="Ni X."/>
            <person name="Tian J."/>
            <person name="Zhou Y."/>
            <person name="Sheng Y."/>
            <person name="Liu T."/>
            <person name="Pan Y."/>
            <person name="Xia L."/>
            <person name="Li J."/>
            <person name="Zhao F."/>
            <person name="Cao W."/>
        </authorList>
    </citation>
    <scope>NUCLEOTIDE SEQUENCE</scope>
    <source>
        <strain evidence="1">Hyas-2018</strain>
    </source>
</reference>
<protein>
    <submittedName>
        <fullName evidence="1">Uncharacterized protein</fullName>
    </submittedName>
</protein>